<dbReference type="Proteomes" id="UP000249547">
    <property type="component" value="Unassembled WGS sequence"/>
</dbReference>
<name>A0A327Q9J3_9BACT</name>
<dbReference type="AlphaFoldDB" id="A0A327Q9J3"/>
<dbReference type="RefSeq" id="WP_111599592.1">
    <property type="nucleotide sequence ID" value="NZ_QLLL01000008.1"/>
</dbReference>
<protein>
    <submittedName>
        <fullName evidence="1">Uncharacterized protein</fullName>
    </submittedName>
</protein>
<dbReference type="OrthoDB" id="7005935at2"/>
<keyword evidence="2" id="KW-1185">Reference proteome</keyword>
<sequence length="305" mass="34746">MNVLSDWKEAEYFVTQIEQAYAPDAVVKHNVMLPVIGEQRYRQCDVVIYIGKEPRATIFIVEVQKRGSKPDINTFNGWVEKMNEVGANGLICVSHVGFPESITSKVLNKIGPKVKLVTLRENAPNDIWADLHLVPEIVETSFEIDIKKFNRPVYFDDSFKGPITIKWNEPILSNTGKAEDAQPIGVAINNSLNANDPHQNLPPDAIGQLIEVNLNLEASDSTPLYIHANEGIIKIMSWLLTLNVRRIDKVKPITYSKWEYKQEFYEGALAWIATTEIYLGDIRNNVRLIFIPEDDHFRTIMQINQ</sequence>
<evidence type="ECO:0000313" key="2">
    <source>
        <dbReference type="Proteomes" id="UP000249547"/>
    </source>
</evidence>
<reference evidence="1 2" key="1">
    <citation type="submission" date="2018-06" db="EMBL/GenBank/DDBJ databases">
        <title>Genomic Encyclopedia of Archaeal and Bacterial Type Strains, Phase II (KMG-II): from individual species to whole genera.</title>
        <authorList>
            <person name="Goeker M."/>
        </authorList>
    </citation>
    <scope>NUCLEOTIDE SEQUENCE [LARGE SCALE GENOMIC DNA]</scope>
    <source>
        <strain evidence="1 2">DSM 23857</strain>
    </source>
</reference>
<proteinExistence type="predicted"/>
<organism evidence="1 2">
    <name type="scientific">Chitinophaga skermanii</name>
    <dbReference type="NCBI Taxonomy" id="331697"/>
    <lineage>
        <taxon>Bacteria</taxon>
        <taxon>Pseudomonadati</taxon>
        <taxon>Bacteroidota</taxon>
        <taxon>Chitinophagia</taxon>
        <taxon>Chitinophagales</taxon>
        <taxon>Chitinophagaceae</taxon>
        <taxon>Chitinophaga</taxon>
    </lineage>
</organism>
<accession>A0A327Q9J3</accession>
<dbReference type="EMBL" id="QLLL01000008">
    <property type="protein sequence ID" value="RAJ00478.1"/>
    <property type="molecule type" value="Genomic_DNA"/>
</dbReference>
<comment type="caution">
    <text evidence="1">The sequence shown here is derived from an EMBL/GenBank/DDBJ whole genome shotgun (WGS) entry which is preliminary data.</text>
</comment>
<evidence type="ECO:0000313" key="1">
    <source>
        <dbReference type="EMBL" id="RAJ00478.1"/>
    </source>
</evidence>
<gene>
    <name evidence="1" type="ORF">LX64_04184</name>
</gene>